<proteinExistence type="predicted"/>
<feature type="compositionally biased region" description="Basic and acidic residues" evidence="3">
    <location>
        <begin position="65"/>
        <end position="79"/>
    </location>
</feature>
<feature type="region of interest" description="Disordered" evidence="3">
    <location>
        <begin position="923"/>
        <end position="960"/>
    </location>
</feature>
<organism evidence="4 5">
    <name type="scientific">Pichia inconspicua</name>
    <dbReference type="NCBI Taxonomy" id="52247"/>
    <lineage>
        <taxon>Eukaryota</taxon>
        <taxon>Fungi</taxon>
        <taxon>Dikarya</taxon>
        <taxon>Ascomycota</taxon>
        <taxon>Saccharomycotina</taxon>
        <taxon>Pichiomycetes</taxon>
        <taxon>Pichiales</taxon>
        <taxon>Pichiaceae</taxon>
        <taxon>Pichia</taxon>
    </lineage>
</organism>
<protein>
    <submittedName>
        <fullName evidence="4">Uncharacterized protein</fullName>
    </submittedName>
</protein>
<feature type="region of interest" description="Disordered" evidence="3">
    <location>
        <begin position="63"/>
        <end position="82"/>
    </location>
</feature>
<dbReference type="Pfam" id="PF00653">
    <property type="entry name" value="BIR"/>
    <property type="match status" value="1"/>
</dbReference>
<dbReference type="InterPro" id="IPR051190">
    <property type="entry name" value="Baculoviral_IAP"/>
</dbReference>
<dbReference type="PROSITE" id="PS50143">
    <property type="entry name" value="BIR_REPEAT_2"/>
    <property type="match status" value="2"/>
</dbReference>
<dbReference type="PANTHER" id="PTHR46771">
    <property type="entry name" value="DETERIN"/>
    <property type="match status" value="1"/>
</dbReference>
<feature type="compositionally biased region" description="Basic and acidic residues" evidence="3">
    <location>
        <begin position="804"/>
        <end position="833"/>
    </location>
</feature>
<evidence type="ECO:0000313" key="4">
    <source>
        <dbReference type="EMBL" id="TID30841.1"/>
    </source>
</evidence>
<evidence type="ECO:0000313" key="5">
    <source>
        <dbReference type="Proteomes" id="UP000307173"/>
    </source>
</evidence>
<accession>A0A4T0X5U3</accession>
<dbReference type="SMART" id="SM00238">
    <property type="entry name" value="BIR"/>
    <property type="match status" value="1"/>
</dbReference>
<feature type="region of interest" description="Disordered" evidence="3">
    <location>
        <begin position="846"/>
        <end position="911"/>
    </location>
</feature>
<feature type="compositionally biased region" description="Polar residues" evidence="3">
    <location>
        <begin position="923"/>
        <end position="933"/>
    </location>
</feature>
<gene>
    <name evidence="4" type="ORF">CANINC_000577</name>
</gene>
<dbReference type="Proteomes" id="UP000307173">
    <property type="component" value="Unassembled WGS sequence"/>
</dbReference>
<feature type="compositionally biased region" description="Basic and acidic residues" evidence="3">
    <location>
        <begin position="728"/>
        <end position="762"/>
    </location>
</feature>
<feature type="region of interest" description="Disordered" evidence="3">
    <location>
        <begin position="728"/>
        <end position="764"/>
    </location>
</feature>
<dbReference type="InterPro" id="IPR001370">
    <property type="entry name" value="BIR_rpt"/>
</dbReference>
<name>A0A4T0X5U3_9ASCO</name>
<dbReference type="OrthoDB" id="2196114at2759"/>
<keyword evidence="5" id="KW-1185">Reference proteome</keyword>
<feature type="compositionally biased region" description="Polar residues" evidence="3">
    <location>
        <begin position="788"/>
        <end position="797"/>
    </location>
</feature>
<feature type="compositionally biased region" description="Basic and acidic residues" evidence="3">
    <location>
        <begin position="891"/>
        <end position="911"/>
    </location>
</feature>
<feature type="region of interest" description="Disordered" evidence="3">
    <location>
        <begin position="788"/>
        <end position="833"/>
    </location>
</feature>
<dbReference type="Gene3D" id="1.10.1170.10">
    <property type="entry name" value="Inhibitor Of Apoptosis Protein (2mihbC-IAP-1), Chain A"/>
    <property type="match status" value="2"/>
</dbReference>
<feature type="region of interest" description="Disordered" evidence="3">
    <location>
        <begin position="1"/>
        <end position="24"/>
    </location>
</feature>
<dbReference type="STRING" id="52247.A0A4T0X5U3"/>
<dbReference type="GO" id="GO:0046872">
    <property type="term" value="F:metal ion binding"/>
    <property type="evidence" value="ECO:0007669"/>
    <property type="project" value="UniProtKB-KW"/>
</dbReference>
<comment type="caution">
    <text evidence="4">The sequence shown here is derived from an EMBL/GenBank/DDBJ whole genome shotgun (WGS) entry which is preliminary data.</text>
</comment>
<dbReference type="PANTHER" id="PTHR46771:SF5">
    <property type="entry name" value="DETERIN"/>
    <property type="match status" value="1"/>
</dbReference>
<dbReference type="SUPFAM" id="SSF57924">
    <property type="entry name" value="Inhibitor of apoptosis (IAP) repeat"/>
    <property type="match status" value="2"/>
</dbReference>
<evidence type="ECO:0000256" key="2">
    <source>
        <dbReference type="ARBA" id="ARBA00022833"/>
    </source>
</evidence>
<keyword evidence="1" id="KW-0479">Metal-binding</keyword>
<evidence type="ECO:0000256" key="3">
    <source>
        <dbReference type="SAM" id="MobiDB-lite"/>
    </source>
</evidence>
<dbReference type="CDD" id="cd00022">
    <property type="entry name" value="BIR"/>
    <property type="match status" value="1"/>
</dbReference>
<feature type="compositionally biased region" description="Basic residues" evidence="3">
    <location>
        <begin position="1"/>
        <end position="15"/>
    </location>
</feature>
<reference evidence="4 5" key="1">
    <citation type="journal article" date="2019" name="Front. Genet.">
        <title>Whole-Genome Sequencing of the Opportunistic Yeast Pathogen Candida inconspicua Uncovers Its Hybrid Origin.</title>
        <authorList>
            <person name="Mixao V."/>
            <person name="Hansen A.P."/>
            <person name="Saus E."/>
            <person name="Boekhout T."/>
            <person name="Lass-Florl C."/>
            <person name="Gabaldon T."/>
        </authorList>
    </citation>
    <scope>NUCLEOTIDE SEQUENCE [LARGE SCALE GENOMIC DNA]</scope>
    <source>
        <strain evidence="4 5">CBS 180</strain>
    </source>
</reference>
<feature type="region of interest" description="Disordered" evidence="3">
    <location>
        <begin position="294"/>
        <end position="314"/>
    </location>
</feature>
<dbReference type="EMBL" id="SELW01000117">
    <property type="protein sequence ID" value="TID30841.1"/>
    <property type="molecule type" value="Genomic_DNA"/>
</dbReference>
<evidence type="ECO:0000256" key="1">
    <source>
        <dbReference type="ARBA" id="ARBA00022723"/>
    </source>
</evidence>
<keyword evidence="2" id="KW-0862">Zinc</keyword>
<sequence>MPPKRTRPNSSRRGKNTAYDENRIHPPCSFSSRLKSFQKVHMFNDEPITYQTHAPLSLISAGLRQSDKEKSPSRSESTKHAQSNVVQLYSPQWLAQLGFYYTPISIKHKFAITCAYCNTLIQDPVPAEADICDIHLSQNSSCPLSLIWKFRNMKESTDYTIWRKDPYFGDVNNDLGVNIRKETFKYWKYTYPDIDQMVSSGLYYDPLNDKDENTGDDRVVCMYCGLNLEQWEENDDPIEAHKQSNPKCWVFNYQDSIDDVETVKPTGSPNVVQDDEIPNFEPYEENPFSDIEDNHNNGDLNETEENRHSIESVTTTTTTNVMPIEIVDKDEVEEYLSNSQQFSEKLVEIPSIKSSELSQYFTELDAGSEYDLGASYFANNKKKRDKEREEREQIMNNVETISEEVEVDKSAENNEEVVQNNLSTEVVQDENELYENYQFDDFEIPDHDQNRDQRTDTNEEIVKAVNSSIIDEPNGTTAIPQDSLSTDKQVQVDDSQHNISTSYLASGVNIEGEPLENEKVAHDEVSDTIEQNREETNLQEKAVIDQPDQPDQQGVDDVTEGNDVHNVTLNLEDKVQDKAVMEDKEKGEKEVAEQRKKKEEEERQKEIDRVEKLEAELKFLKEQIAALQKSQQNTVKEDRVADEITPISINESNIVTEEVQVKIEDGCESEAVIIKKEKIEVEKKEVAKKKSKGKKKKKLKRIHDDENLLIRKIKKAKIVITEDDDKMDIDKPVTENDESVAKEFEKEPEVKMEEVNDDERSLHYSSSSAIEPISLFRSDIDNVVETTSNAMNNSANPESPAKVEGMENSRSEVVTEMKENKNEESFEIRHEEKDDIIITPIQHLGNSPIKVPLSSPVKHPKESHKETIFSAPSFGKSIDEANESEIPTQADESRPTFDKTDFPETGKVEDNEDYHPQVSTVQVYGPHDTNQGNTKDDIDNTSPTLLRKNARSTPEEEETADLKDLIKNDIRGKPLVLSPKDDKSNGEINTTEKLFLGSDFLMDNQSTPHLAKVEDFLKDTTKANYDATPKISPPVLSHKAKEWQPLNGKKYLEFLKDIKEATSYVKEVIDSPYELLGEDMDGLLTEFVAEIPPDQLRMTIRERLKFQEDLAVRLVLDKADEMLDLFRKDQQRALQFLENLPEE</sequence>
<dbReference type="AlphaFoldDB" id="A0A4T0X5U3"/>
<feature type="region of interest" description="Disordered" evidence="3">
    <location>
        <begin position="577"/>
        <end position="605"/>
    </location>
</feature>